<dbReference type="Gene3D" id="1.10.472.100">
    <property type="entry name" value="Presenilin"/>
    <property type="match status" value="1"/>
</dbReference>
<feature type="transmembrane region" description="Helical" evidence="8">
    <location>
        <begin position="102"/>
        <end position="121"/>
    </location>
</feature>
<evidence type="ECO:0000256" key="6">
    <source>
        <dbReference type="ARBA" id="ARBA00023034"/>
    </source>
</evidence>
<feature type="transmembrane region" description="Helical" evidence="8">
    <location>
        <begin position="178"/>
        <end position="197"/>
    </location>
</feature>
<dbReference type="RefSeq" id="XP_010458122.1">
    <property type="nucleotide sequence ID" value="XM_010459820.2"/>
</dbReference>
<keyword evidence="2 8" id="KW-0812">Transmembrane</keyword>
<comment type="similarity">
    <text evidence="1 8">Belongs to the peptidase A22A family.</text>
</comment>
<accession>A0ABM0VLR5</accession>
<dbReference type="GeneID" id="104739465"/>
<name>A0ABM0VLR5_CAMSA</name>
<dbReference type="EC" id="3.4.23.-" evidence="8"/>
<dbReference type="Proteomes" id="UP000694864">
    <property type="component" value="Chromosome 14"/>
</dbReference>
<protein>
    <recommendedName>
        <fullName evidence="8">Presenilin</fullName>
        <ecNumber evidence="8">3.4.23.-</ecNumber>
    </recommendedName>
</protein>
<comment type="subunit">
    <text evidence="8">Homodimer.</text>
</comment>
<dbReference type="PANTHER" id="PTHR10202">
    <property type="entry name" value="PRESENILIN"/>
    <property type="match status" value="1"/>
</dbReference>
<evidence type="ECO:0000256" key="4">
    <source>
        <dbReference type="ARBA" id="ARBA00022976"/>
    </source>
</evidence>
<comment type="subcellular location">
    <subcellularLocation>
        <location evidence="8">Endoplasmic reticulum membrane</location>
        <topology evidence="8">Multi-pass membrane protein</topology>
    </subcellularLocation>
    <subcellularLocation>
        <location evidence="8">Golgi apparatus membrane</location>
        <topology evidence="8">Multi-pass membrane protein</topology>
    </subcellularLocation>
</comment>
<proteinExistence type="inferred from homology"/>
<comment type="domain">
    <text evidence="8">The PAL motif is required for normal active site conformation.</text>
</comment>
<keyword evidence="4 8" id="KW-0914">Notch signaling pathway</keyword>
<dbReference type="SMART" id="SM00730">
    <property type="entry name" value="PSN"/>
    <property type="match status" value="1"/>
</dbReference>
<evidence type="ECO:0000256" key="7">
    <source>
        <dbReference type="ARBA" id="ARBA00023136"/>
    </source>
</evidence>
<evidence type="ECO:0000256" key="3">
    <source>
        <dbReference type="ARBA" id="ARBA00022824"/>
    </source>
</evidence>
<dbReference type="InterPro" id="IPR042524">
    <property type="entry name" value="Presenilin_C"/>
</dbReference>
<feature type="transmembrane region" description="Helical" evidence="8">
    <location>
        <begin position="67"/>
        <end position="90"/>
    </location>
</feature>
<feature type="transmembrane region" description="Helical" evidence="8">
    <location>
        <begin position="12"/>
        <end position="35"/>
    </location>
</feature>
<keyword evidence="3 8" id="KW-0256">Endoplasmic reticulum</keyword>
<gene>
    <name evidence="10" type="primary">LOC104739465</name>
</gene>
<dbReference type="PANTHER" id="PTHR10202:SF26">
    <property type="entry name" value="PRESENILIN"/>
    <property type="match status" value="1"/>
</dbReference>
<keyword evidence="7 8" id="KW-0472">Membrane</keyword>
<organism evidence="9 10">
    <name type="scientific">Camelina sativa</name>
    <name type="common">False flax</name>
    <name type="synonym">Myagrum sativum</name>
    <dbReference type="NCBI Taxonomy" id="90675"/>
    <lineage>
        <taxon>Eukaryota</taxon>
        <taxon>Viridiplantae</taxon>
        <taxon>Streptophyta</taxon>
        <taxon>Embryophyta</taxon>
        <taxon>Tracheophyta</taxon>
        <taxon>Spermatophyta</taxon>
        <taxon>Magnoliopsida</taxon>
        <taxon>eudicotyledons</taxon>
        <taxon>Gunneridae</taxon>
        <taxon>Pentapetalae</taxon>
        <taxon>rosids</taxon>
        <taxon>malvids</taxon>
        <taxon>Brassicales</taxon>
        <taxon>Brassicaceae</taxon>
        <taxon>Camelineae</taxon>
        <taxon>Camelina</taxon>
    </lineage>
</organism>
<keyword evidence="9" id="KW-1185">Reference proteome</keyword>
<evidence type="ECO:0000256" key="1">
    <source>
        <dbReference type="ARBA" id="ARBA00008604"/>
    </source>
</evidence>
<feature type="transmembrane region" description="Helical" evidence="8">
    <location>
        <begin position="420"/>
        <end position="439"/>
    </location>
</feature>
<keyword evidence="5 8" id="KW-1133">Transmembrane helix</keyword>
<feature type="transmembrane region" description="Helical" evidence="8">
    <location>
        <begin position="127"/>
        <end position="148"/>
    </location>
</feature>
<reference evidence="10" key="2">
    <citation type="submission" date="2025-08" db="UniProtKB">
        <authorList>
            <consortium name="RefSeq"/>
        </authorList>
    </citation>
    <scope>IDENTIFICATION</scope>
    <source>
        <tissue evidence="10">Leaf</tissue>
    </source>
</reference>
<reference evidence="9" key="1">
    <citation type="journal article" date="2014" name="Nat. Commun.">
        <title>The emerging biofuel crop Camelina sativa retains a highly undifferentiated hexaploid genome structure.</title>
        <authorList>
            <person name="Kagale S."/>
            <person name="Koh C."/>
            <person name="Nixon J."/>
            <person name="Bollina V."/>
            <person name="Clarke W.E."/>
            <person name="Tuteja R."/>
            <person name="Spillane C."/>
            <person name="Robinson S.J."/>
            <person name="Links M.G."/>
            <person name="Clarke C."/>
            <person name="Higgins E.E."/>
            <person name="Huebert T."/>
            <person name="Sharpe A.G."/>
            <person name="Parkin I.A."/>
        </authorList>
    </citation>
    <scope>NUCLEOTIDE SEQUENCE [LARGE SCALE GENOMIC DNA]</scope>
    <source>
        <strain evidence="9">cv. DH55</strain>
    </source>
</reference>
<keyword evidence="8" id="KW-0645">Protease</keyword>
<sequence>MDSSSILDSLGVEIIGVMAPVSICMFLVVLLTYSLSVTSDPQIRTAANLIYIENPSDSATVKLEGSLLNAIVFVVLVAAVTFILVLLFYYNFTNFLKHYMRFSAFFVLGTMGGAIFLSIIQHFSIPVDSVTCFILLFNFTILGTLSVFAGGIPIVVRQCYMVVMGIVVAAWFTKLPEWTTWFILVALALYDLVAVLAPGGPLKLLVELASSRDEELPAMVYEARPTVSSGNQGRNRGSSLRALVGGAAGGVSDSGSVELQAVRNHDANQLGRGNSHNLDYNAVEVRDIDNVDGHGNEDRDVVERSPVVAISSEHSTAVGTRGNIEDRDTVMDEEMSPLVELMGWGDNREEPRGLEESDNVVDISNRGIKLGLGDFIFYSVLVGRAAMYDLMTVYACYLAIISGLGCTLILLAVYNRALPALPISIMLGVVFYFLTRLLMEPFVVGMTTNLMMF</sequence>
<comment type="function">
    <text evidence="8">Probable subunit of the gamma-secretase complex, an endoprotease complex that catalyzes the intramembrane cleavage of integral membrane proteins such as Notch receptors.</text>
</comment>
<dbReference type="InterPro" id="IPR006639">
    <property type="entry name" value="Preselin/SPP"/>
</dbReference>
<dbReference type="InterPro" id="IPR001108">
    <property type="entry name" value="Peptidase_A22A"/>
</dbReference>
<evidence type="ECO:0000313" key="9">
    <source>
        <dbReference type="Proteomes" id="UP000694864"/>
    </source>
</evidence>
<dbReference type="PRINTS" id="PR01072">
    <property type="entry name" value="PRESENILIN"/>
</dbReference>
<feature type="transmembrane region" description="Helical" evidence="8">
    <location>
        <begin position="394"/>
        <end position="414"/>
    </location>
</feature>
<evidence type="ECO:0000256" key="2">
    <source>
        <dbReference type="ARBA" id="ARBA00022692"/>
    </source>
</evidence>
<evidence type="ECO:0000313" key="10">
    <source>
        <dbReference type="RefSeq" id="XP_010458122.1"/>
    </source>
</evidence>
<evidence type="ECO:0000256" key="8">
    <source>
        <dbReference type="RuleBase" id="RU361148"/>
    </source>
</evidence>
<keyword evidence="6 8" id="KW-0333">Golgi apparatus</keyword>
<keyword evidence="8" id="KW-0378">Hydrolase</keyword>
<evidence type="ECO:0000256" key="5">
    <source>
        <dbReference type="ARBA" id="ARBA00022989"/>
    </source>
</evidence>
<dbReference type="Pfam" id="PF01080">
    <property type="entry name" value="Presenilin"/>
    <property type="match status" value="1"/>
</dbReference>